<feature type="region of interest" description="Disordered" evidence="1">
    <location>
        <begin position="65"/>
        <end position="87"/>
    </location>
</feature>
<feature type="compositionally biased region" description="Polar residues" evidence="1">
    <location>
        <begin position="70"/>
        <end position="87"/>
    </location>
</feature>
<evidence type="ECO:0000256" key="2">
    <source>
        <dbReference type="SAM" id="Phobius"/>
    </source>
</evidence>
<dbReference type="InterPro" id="IPR039708">
    <property type="entry name" value="MT1774/Rv1733c-like"/>
</dbReference>
<dbReference type="EMBL" id="BHZD01000001">
    <property type="protein sequence ID" value="GCD40903.1"/>
    <property type="molecule type" value="Genomic_DNA"/>
</dbReference>
<protein>
    <recommendedName>
        <fullName evidence="5">Integral membrane protein</fullName>
    </recommendedName>
</protein>
<evidence type="ECO:0008006" key="5">
    <source>
        <dbReference type="Google" id="ProtNLM"/>
    </source>
</evidence>
<reference evidence="3 4" key="1">
    <citation type="submission" date="2018-11" db="EMBL/GenBank/DDBJ databases">
        <title>Whole genome sequence of Streptomyces paromomycinus NBRC 15454(T).</title>
        <authorList>
            <person name="Komaki H."/>
            <person name="Tamura T."/>
        </authorList>
    </citation>
    <scope>NUCLEOTIDE SEQUENCE [LARGE SCALE GENOMIC DNA]</scope>
    <source>
        <strain evidence="3 4">NBRC 15454</strain>
    </source>
</reference>
<keyword evidence="4" id="KW-1185">Reference proteome</keyword>
<dbReference type="AlphaFoldDB" id="A0A401VV07"/>
<accession>A0A401VV07</accession>
<evidence type="ECO:0000256" key="1">
    <source>
        <dbReference type="SAM" id="MobiDB-lite"/>
    </source>
</evidence>
<dbReference type="Proteomes" id="UP000286746">
    <property type="component" value="Unassembled WGS sequence"/>
</dbReference>
<dbReference type="PANTHER" id="PTHR42305">
    <property type="entry name" value="MEMBRANE PROTEIN RV1733C-RELATED"/>
    <property type="match status" value="1"/>
</dbReference>
<name>A0A401VV07_STREY</name>
<evidence type="ECO:0000313" key="4">
    <source>
        <dbReference type="Proteomes" id="UP000286746"/>
    </source>
</evidence>
<gene>
    <name evidence="3" type="ORF">GKJPGBOP_00556</name>
</gene>
<dbReference type="PANTHER" id="PTHR42305:SF1">
    <property type="entry name" value="MEMBRANE PROTEIN RV1733C-RELATED"/>
    <property type="match status" value="1"/>
</dbReference>
<feature type="transmembrane region" description="Helical" evidence="2">
    <location>
        <begin position="140"/>
        <end position="166"/>
    </location>
</feature>
<keyword evidence="2" id="KW-1133">Transmembrane helix</keyword>
<organism evidence="3 4">
    <name type="scientific">Streptomyces paromomycinus</name>
    <name type="common">Streptomyces rimosus subsp. paromomycinus</name>
    <dbReference type="NCBI Taxonomy" id="92743"/>
    <lineage>
        <taxon>Bacteria</taxon>
        <taxon>Bacillati</taxon>
        <taxon>Actinomycetota</taxon>
        <taxon>Actinomycetes</taxon>
        <taxon>Kitasatosporales</taxon>
        <taxon>Streptomycetaceae</taxon>
        <taxon>Streptomyces</taxon>
    </lineage>
</organism>
<sequence length="194" mass="21590">MRAAKRRWRWRRNPLRRRIDVLDAWLALAATVLLVVGAPAAGVSVGSWSYGEQSRSMREQQRARHPVTAELTQDVSMPKSQRDGTMNSAYPTKVRWRAPDGAVRSGETEVATGRRKGAHVTVWILNDGRLTAKPLDHDGVLSAATATGMWAAAGAGTVVLSSAWWARRALDRRRLRTWAEEWAEVGPLWRGRTG</sequence>
<dbReference type="RefSeq" id="WP_125051503.1">
    <property type="nucleotide sequence ID" value="NZ_BHZD01000001.1"/>
</dbReference>
<comment type="caution">
    <text evidence="3">The sequence shown here is derived from an EMBL/GenBank/DDBJ whole genome shotgun (WGS) entry which is preliminary data.</text>
</comment>
<proteinExistence type="predicted"/>
<evidence type="ECO:0000313" key="3">
    <source>
        <dbReference type="EMBL" id="GCD40903.1"/>
    </source>
</evidence>
<keyword evidence="2" id="KW-0472">Membrane</keyword>
<keyword evidence="2" id="KW-0812">Transmembrane</keyword>